<keyword evidence="6 10" id="KW-0472">Membrane</keyword>
<comment type="caution">
    <text evidence="13">The sequence shown here is derived from an EMBL/GenBank/DDBJ whole genome shotgun (WGS) entry which is preliminary data.</text>
</comment>
<comment type="subcellular location">
    <subcellularLocation>
        <location evidence="1">Cell membrane</location>
        <topology evidence="1">Multi-pass membrane protein</topology>
    </subcellularLocation>
</comment>
<keyword evidence="5 10" id="KW-1133">Transmembrane helix</keyword>
<organism evidence="13 14">
    <name type="scientific">Heliobacterium chlorum</name>
    <dbReference type="NCBI Taxonomy" id="2698"/>
    <lineage>
        <taxon>Bacteria</taxon>
        <taxon>Bacillati</taxon>
        <taxon>Bacillota</taxon>
        <taxon>Clostridia</taxon>
        <taxon>Eubacteriales</taxon>
        <taxon>Heliobacteriaceae</taxon>
        <taxon>Heliobacterium</taxon>
    </lineage>
</organism>
<evidence type="ECO:0000256" key="3">
    <source>
        <dbReference type="ARBA" id="ARBA00022500"/>
    </source>
</evidence>
<name>A0ABR7T4X8_HELCL</name>
<evidence type="ECO:0000256" key="2">
    <source>
        <dbReference type="ARBA" id="ARBA00022475"/>
    </source>
</evidence>
<evidence type="ECO:0000256" key="9">
    <source>
        <dbReference type="PROSITE-ProRule" id="PRU00284"/>
    </source>
</evidence>
<evidence type="ECO:0000256" key="1">
    <source>
        <dbReference type="ARBA" id="ARBA00004651"/>
    </source>
</evidence>
<feature type="transmembrane region" description="Helical" evidence="10">
    <location>
        <begin position="283"/>
        <end position="302"/>
    </location>
</feature>
<evidence type="ECO:0000256" key="10">
    <source>
        <dbReference type="SAM" id="Phobius"/>
    </source>
</evidence>
<keyword evidence="2" id="KW-1003">Cell membrane</keyword>
<dbReference type="Pfam" id="PF00672">
    <property type="entry name" value="HAMP"/>
    <property type="match status" value="1"/>
</dbReference>
<dbReference type="RefSeq" id="WP_188039762.1">
    <property type="nucleotide sequence ID" value="NZ_JACVHF010000007.1"/>
</dbReference>
<evidence type="ECO:0000256" key="4">
    <source>
        <dbReference type="ARBA" id="ARBA00022692"/>
    </source>
</evidence>
<dbReference type="PROSITE" id="PS50885">
    <property type="entry name" value="HAMP"/>
    <property type="match status" value="1"/>
</dbReference>
<dbReference type="SUPFAM" id="SSF58104">
    <property type="entry name" value="Methyl-accepting chemotaxis protein (MCP) signaling domain"/>
    <property type="match status" value="1"/>
</dbReference>
<gene>
    <name evidence="13" type="ORF">H1S01_08815</name>
</gene>
<dbReference type="SMART" id="SM00283">
    <property type="entry name" value="MA"/>
    <property type="match status" value="1"/>
</dbReference>
<dbReference type="PROSITE" id="PS50111">
    <property type="entry name" value="CHEMOTAXIS_TRANSDUC_2"/>
    <property type="match status" value="1"/>
</dbReference>
<protein>
    <submittedName>
        <fullName evidence="13">Methyl-accepting chemotaxis protein</fullName>
    </submittedName>
</protein>
<accession>A0ABR7T4X8</accession>
<evidence type="ECO:0000256" key="7">
    <source>
        <dbReference type="ARBA" id="ARBA00023224"/>
    </source>
</evidence>
<dbReference type="SUPFAM" id="SSF103190">
    <property type="entry name" value="Sensory domain-like"/>
    <property type="match status" value="1"/>
</dbReference>
<keyword evidence="14" id="KW-1185">Reference proteome</keyword>
<evidence type="ECO:0000259" key="12">
    <source>
        <dbReference type="PROSITE" id="PS50885"/>
    </source>
</evidence>
<dbReference type="Pfam" id="PF00015">
    <property type="entry name" value="MCPsignal"/>
    <property type="match status" value="1"/>
</dbReference>
<dbReference type="InterPro" id="IPR003660">
    <property type="entry name" value="HAMP_dom"/>
</dbReference>
<evidence type="ECO:0000313" key="14">
    <source>
        <dbReference type="Proteomes" id="UP000617402"/>
    </source>
</evidence>
<dbReference type="PANTHER" id="PTHR32089">
    <property type="entry name" value="METHYL-ACCEPTING CHEMOTAXIS PROTEIN MCPB"/>
    <property type="match status" value="1"/>
</dbReference>
<comment type="similarity">
    <text evidence="8">Belongs to the methyl-accepting chemotaxis (MCP) protein family.</text>
</comment>
<keyword evidence="7 9" id="KW-0807">Transducer</keyword>
<dbReference type="Pfam" id="PF02743">
    <property type="entry name" value="dCache_1"/>
    <property type="match status" value="1"/>
</dbReference>
<feature type="domain" description="HAMP" evidence="12">
    <location>
        <begin position="303"/>
        <end position="357"/>
    </location>
</feature>
<dbReference type="Gene3D" id="1.10.287.950">
    <property type="entry name" value="Methyl-accepting chemotaxis protein"/>
    <property type="match status" value="1"/>
</dbReference>
<dbReference type="CDD" id="cd12913">
    <property type="entry name" value="PDC1_MCP_like"/>
    <property type="match status" value="1"/>
</dbReference>
<dbReference type="Proteomes" id="UP000617402">
    <property type="component" value="Unassembled WGS sequence"/>
</dbReference>
<feature type="domain" description="Methyl-accepting transducer" evidence="11">
    <location>
        <begin position="376"/>
        <end position="612"/>
    </location>
</feature>
<dbReference type="PANTHER" id="PTHR32089:SF112">
    <property type="entry name" value="LYSOZYME-LIKE PROTEIN-RELATED"/>
    <property type="match status" value="1"/>
</dbReference>
<evidence type="ECO:0000313" key="13">
    <source>
        <dbReference type="EMBL" id="MBC9784611.1"/>
    </source>
</evidence>
<reference evidence="13 14" key="1">
    <citation type="submission" date="2020-07" db="EMBL/GenBank/DDBJ databases">
        <title>Draft whole-genome sequence of Heliobacterium chlorum DSM 3682, type strain.</title>
        <authorList>
            <person name="Kyndt J.A."/>
            <person name="Meyer T.E."/>
            <person name="Imhoff J.F."/>
        </authorList>
    </citation>
    <scope>NUCLEOTIDE SEQUENCE [LARGE SCALE GENOMIC DNA]</scope>
    <source>
        <strain evidence="13 14">DSM 3682</strain>
    </source>
</reference>
<keyword evidence="3" id="KW-0145">Chemotaxis</keyword>
<sequence>MTFTNINVRTKLMVLVLLPVVLALVMVGLLTYNVTRETLQEQVQSSLKTQAKNHAQELEIPMREGETIVSDLVDLLRAKQLTPTEQIAIQTNINQTHPEFLDSYVGYEDGNRVFGSGWNPPSDYDARKRPWYIGAIASSGITYSEPYIDARTKKTVITISRKLVVGNKTTGVVGADIELSKIQAAVGGIKVGNSGFAYLVDGRGNFLYHPTYSLTENLYTVQNGAYKQLGETIEEPKLIEGISIDGQEKALVAVPVAQTGWKLIIEAPVNELFATIKDLNKRILGIYAVTLLLLTALILYVANSIVKPIGKTVQEIERVAAGDLTLNGDSDLTAGKEFTLLKKTIDAMANKLRELVTQINQSAGELALSAQELMEGASQSVITVNHVNDSVMIIANGAASQSDAVNNANRVIDKMVQDIHQVGNMATVFGSLTGKAVQVTQKGGQVVSTTVEKMLEIEETVLRSGKVVMNLGKRSQEIGGIVDSISTISTQTNLLALNAAIEAARAGEQGRGFAIVAEEVRKLAEQSQEAATQIAQLIKEIQQETLLAVDAMNEGIVVVKSGVAVAEATGREFREVEQISEQINEQMGQLAASVDNLVSGTRQIKEVMKKVHQISGDATSQTQTVAATTEELVAMGDEVKESSKRLTQLASEMQDTISWFRI</sequence>
<evidence type="ECO:0000256" key="8">
    <source>
        <dbReference type="ARBA" id="ARBA00029447"/>
    </source>
</evidence>
<dbReference type="InterPro" id="IPR004089">
    <property type="entry name" value="MCPsignal_dom"/>
</dbReference>
<keyword evidence="4 10" id="KW-0812">Transmembrane</keyword>
<evidence type="ECO:0000259" key="11">
    <source>
        <dbReference type="PROSITE" id="PS50111"/>
    </source>
</evidence>
<proteinExistence type="inferred from homology"/>
<evidence type="ECO:0000256" key="5">
    <source>
        <dbReference type="ARBA" id="ARBA00022989"/>
    </source>
</evidence>
<dbReference type="CDD" id="cd12912">
    <property type="entry name" value="PDC2_MCP_like"/>
    <property type="match status" value="1"/>
</dbReference>
<dbReference type="InterPro" id="IPR033479">
    <property type="entry name" value="dCache_1"/>
</dbReference>
<dbReference type="Gene3D" id="3.30.450.20">
    <property type="entry name" value="PAS domain"/>
    <property type="match status" value="2"/>
</dbReference>
<dbReference type="InterPro" id="IPR029151">
    <property type="entry name" value="Sensor-like_sf"/>
</dbReference>
<dbReference type="CDD" id="cd11386">
    <property type="entry name" value="MCP_signal"/>
    <property type="match status" value="1"/>
</dbReference>
<dbReference type="EMBL" id="JACVHF010000007">
    <property type="protein sequence ID" value="MBC9784611.1"/>
    <property type="molecule type" value="Genomic_DNA"/>
</dbReference>
<feature type="transmembrane region" description="Helical" evidence="10">
    <location>
        <begin position="12"/>
        <end position="32"/>
    </location>
</feature>
<evidence type="ECO:0000256" key="6">
    <source>
        <dbReference type="ARBA" id="ARBA00023136"/>
    </source>
</evidence>